<dbReference type="Proteomes" id="UP000218366">
    <property type="component" value="Unassembled WGS sequence"/>
</dbReference>
<evidence type="ECO:0000313" key="5">
    <source>
        <dbReference type="EMBL" id="PCD02214.1"/>
    </source>
</evidence>
<dbReference type="GO" id="GO:0007154">
    <property type="term" value="P:cell communication"/>
    <property type="evidence" value="ECO:0007669"/>
    <property type="project" value="InterPro"/>
</dbReference>
<dbReference type="InterPro" id="IPR001322">
    <property type="entry name" value="Lamin_tail_dom"/>
</dbReference>
<dbReference type="Pfam" id="PF03372">
    <property type="entry name" value="Exo_endo_phos"/>
    <property type="match status" value="1"/>
</dbReference>
<dbReference type="Pfam" id="PF03160">
    <property type="entry name" value="Calx-beta"/>
    <property type="match status" value="2"/>
</dbReference>
<dbReference type="PROSITE" id="PS51841">
    <property type="entry name" value="LTD"/>
    <property type="match status" value="1"/>
</dbReference>
<feature type="domain" description="LTD" evidence="4">
    <location>
        <begin position="324"/>
        <end position="425"/>
    </location>
</feature>
<dbReference type="Gene3D" id="3.60.10.10">
    <property type="entry name" value="Endonuclease/exonuclease/phosphatase"/>
    <property type="match status" value="1"/>
</dbReference>
<proteinExistence type="predicted"/>
<sequence length="1432" mass="146447">MGRQYHSLATSNFEQDWSNTGLLSAGDAWDAVASIVGYRGDDLDLDDPRQVTGTSTVVDVNVNLTNPDTYTTGGVAEFELADAVVALQGSGTADAPYLAVYLDATGRQDIVFSTRLRDIDGATSAVQQIAVQYRIGDTGDWLNVEDGYVANANVGRDTLLSVTLPAAANGQAELQVRVITVDAPGSDAFIGIDDISVTSQPLAPPPAAGILSIADASVIEGDADTATLAFTVARAGGSAGAVSATWTVTLGTASADDLVSQPLTGTVTFPDGATSAVIEIAVAGDVRFESDETIDIALTAPTGGATIADGDAIGTIANDDVAVPAGPANVFINEIHYDDAGTDAGEAVEIAGAAGTDLTGWSLVLYNGNGGTSYATYALTGTIADQANGYGTVSVATPGIQNGSPDGIALVDATGRVVQFLSYEGPLTATNGAAAGMTATDIGVSEEGVPDGTSLQLKGTGAGYEDFTWAPASDDSFGAINEGQRFIGSGATGQISIRDAQVGEGDAGTAALSFTVRRAGGTATAASVDYQVVLGDSADAADFAPGTVLTGTISFAVGQSNATITLPVAGDTLGEGNETLRVILSNPVGNIDIVDGEAIGTIVNDDLVTLSIGAIQGAGHNSAFVDQTVHTAGIVTAVDSNGYYIQDTGDGNAATSDGIFVFTGGAPTVRVGDALDLTGAVSEFLPGATGLSITQLSDVIATVTSSGNALPGAVRIGEGGLTPPTEVIEDDGFTSFDPATDGLDFYEALEGMRVTIDAPRVVGATNSFGETWVVASDGIAATGLNDRSGMTISAGDYNPERIQIDDDAAVFGGFAPDHSQGDRLGDVTGIVNYAFNSYEVIVTEAVSVVEDAPAPIKEVADFQGDADHLTIATFNVENLDPSDTSFSLLAQNIVYSLRAPDIIGVQEIQDADGAGNGTDLSGTLTAQTLIAAIEAAGGPSYAYVEVAPTVAGTTGGEPGGNIRNGYFYRTDRVDYVEGSARLIEGSPYEGSRKPLVADFSFNGETVTAINVHFTSRGGSEPLFGASQPPANAGEAAREAQAAGVLTYVNEALAGDPDAKLAVLGDFNGFYFEEAQQQLTRDGVLTNLATLLPEEERYSYLFEGNFQLLDNILVTGGLLGGARYDAVHINAGQSGQTSDHDPQVALLHIARPNEAPIAADDAVAVNEDAATDDLVPTLLGNDRDEGALTIVGIDTSATQGSVLFDAATQSLRYVADADAFDGLANGAKATDRFTYTVRDAGGLESTASVTVTVTAIDDSRVRIGSIFNDKLTGTGGEDTIYGLIGNDMIHGLDGRDMLWGGIGNDLLDGGNGSDRLAGGLGNDTLRGGAGDDYLAGGLGRDTLTGGDGIDRFAFGILSGSDTITDYEVGTDIIRLETGAAVVRHEVRDFDRDGELDLKLVFALGGDVTLLGVDNIGMMTFERGESLLPIETIL</sequence>
<reference evidence="5 6" key="1">
    <citation type="submission" date="2017-09" db="EMBL/GenBank/DDBJ databases">
        <title>Sphingomonas spermidinifaciens 9NM-10, whole genome shotgun sequence.</title>
        <authorList>
            <person name="Feng G."/>
            <person name="Zhu H."/>
        </authorList>
    </citation>
    <scope>NUCLEOTIDE SEQUENCE [LARGE SCALE GENOMIC DNA]</scope>
    <source>
        <strain evidence="5 6">9NM-10</strain>
    </source>
</reference>
<dbReference type="CDD" id="cd04486">
    <property type="entry name" value="YhcR_OBF_like"/>
    <property type="match status" value="1"/>
</dbReference>
<dbReference type="SUPFAM" id="SSF56219">
    <property type="entry name" value="DNase I-like"/>
    <property type="match status" value="1"/>
</dbReference>
<dbReference type="PANTHER" id="PTHR42834">
    <property type="entry name" value="ENDONUCLEASE/EXONUCLEASE/PHOSPHATASE FAMILY PROTEIN (AFU_ORTHOLOGUE AFUA_3G09210)"/>
    <property type="match status" value="1"/>
</dbReference>
<gene>
    <name evidence="5" type="ORF">COC42_12210</name>
</gene>
<evidence type="ECO:0000256" key="1">
    <source>
        <dbReference type="ARBA" id="ARBA00022729"/>
    </source>
</evidence>
<dbReference type="InterPro" id="IPR036691">
    <property type="entry name" value="Endo/exonu/phosph_ase_sf"/>
</dbReference>
<evidence type="ECO:0000259" key="4">
    <source>
        <dbReference type="PROSITE" id="PS51841"/>
    </source>
</evidence>
<dbReference type="Gene3D" id="2.60.40.2030">
    <property type="match status" value="2"/>
</dbReference>
<dbReference type="GO" id="GO:0016020">
    <property type="term" value="C:membrane"/>
    <property type="evidence" value="ECO:0007669"/>
    <property type="project" value="InterPro"/>
</dbReference>
<evidence type="ECO:0000313" key="6">
    <source>
        <dbReference type="Proteomes" id="UP000218366"/>
    </source>
</evidence>
<name>A0A2A4B3F2_9SPHN</name>
<dbReference type="EMBL" id="NWMW01000002">
    <property type="protein sequence ID" value="PCD02214.1"/>
    <property type="molecule type" value="Genomic_DNA"/>
</dbReference>
<dbReference type="Pfam" id="PF17963">
    <property type="entry name" value="Big_9"/>
    <property type="match status" value="1"/>
</dbReference>
<dbReference type="GO" id="GO:0005509">
    <property type="term" value="F:calcium ion binding"/>
    <property type="evidence" value="ECO:0007669"/>
    <property type="project" value="InterPro"/>
</dbReference>
<keyword evidence="1" id="KW-0732">Signal</keyword>
<keyword evidence="6" id="KW-1185">Reference proteome</keyword>
<comment type="caution">
    <text evidence="5">The sequence shown here is derived from an EMBL/GenBank/DDBJ whole genome shotgun (WGS) entry which is preliminary data.</text>
</comment>
<protein>
    <recommendedName>
        <fullName evidence="4">LTD domain-containing protein</fullName>
    </recommendedName>
</protein>
<dbReference type="InterPro" id="IPR001343">
    <property type="entry name" value="Hemolysn_Ca-bd"/>
</dbReference>
<dbReference type="SUPFAM" id="SSF51120">
    <property type="entry name" value="beta-Roll"/>
    <property type="match status" value="1"/>
</dbReference>
<dbReference type="InterPro" id="IPR003644">
    <property type="entry name" value="Calx_beta"/>
</dbReference>
<dbReference type="PRINTS" id="PR00313">
    <property type="entry name" value="CABNDNGRPT"/>
</dbReference>
<accession>A0A2A4B3F2</accession>
<keyword evidence="3" id="KW-0106">Calcium</keyword>
<dbReference type="InterPro" id="IPR018511">
    <property type="entry name" value="Hemolysin-typ_Ca-bd_CS"/>
</dbReference>
<evidence type="ECO:0000256" key="3">
    <source>
        <dbReference type="ARBA" id="ARBA00022837"/>
    </source>
</evidence>
<dbReference type="CDD" id="cd10283">
    <property type="entry name" value="MnuA_DNase1-like"/>
    <property type="match status" value="1"/>
</dbReference>
<evidence type="ECO:0000256" key="2">
    <source>
        <dbReference type="ARBA" id="ARBA00022737"/>
    </source>
</evidence>
<dbReference type="SMART" id="SM00237">
    <property type="entry name" value="Calx_beta"/>
    <property type="match status" value="2"/>
</dbReference>
<dbReference type="InterPro" id="IPR038081">
    <property type="entry name" value="CalX-like_sf"/>
</dbReference>
<dbReference type="SUPFAM" id="SSF141072">
    <property type="entry name" value="CalX-like"/>
    <property type="match status" value="2"/>
</dbReference>
<dbReference type="RefSeq" id="WP_096343592.1">
    <property type="nucleotide sequence ID" value="NZ_NWMW01000002.1"/>
</dbReference>
<organism evidence="5 6">
    <name type="scientific">Sphingomonas spermidinifaciens</name>
    <dbReference type="NCBI Taxonomy" id="1141889"/>
    <lineage>
        <taxon>Bacteria</taxon>
        <taxon>Pseudomonadati</taxon>
        <taxon>Pseudomonadota</taxon>
        <taxon>Alphaproteobacteria</taxon>
        <taxon>Sphingomonadales</taxon>
        <taxon>Sphingomonadaceae</taxon>
        <taxon>Sphingomonas</taxon>
    </lineage>
</organism>
<dbReference type="InterPro" id="IPR005135">
    <property type="entry name" value="Endo/exonuclease/phosphatase"/>
</dbReference>
<dbReference type="OrthoDB" id="5469761at2"/>
<dbReference type="Gene3D" id="2.150.10.10">
    <property type="entry name" value="Serralysin-like metalloprotease, C-terminal"/>
    <property type="match status" value="2"/>
</dbReference>
<dbReference type="Pfam" id="PF00353">
    <property type="entry name" value="HemolysinCabind"/>
    <property type="match status" value="1"/>
</dbReference>
<keyword evidence="2" id="KW-0677">Repeat</keyword>
<dbReference type="PANTHER" id="PTHR42834:SF1">
    <property type="entry name" value="ENDONUCLEASE_EXONUCLEASE_PHOSPHATASE FAMILY PROTEIN (AFU_ORTHOLOGUE AFUA_3G09210)"/>
    <property type="match status" value="1"/>
</dbReference>
<dbReference type="InterPro" id="IPR011049">
    <property type="entry name" value="Serralysin-like_metalloprot_C"/>
</dbReference>
<dbReference type="PROSITE" id="PS00330">
    <property type="entry name" value="HEMOLYSIN_CALCIUM"/>
    <property type="match status" value="4"/>
</dbReference>